<dbReference type="RefSeq" id="WP_079665515.1">
    <property type="nucleotide sequence ID" value="NZ_FUYZ01000001.1"/>
</dbReference>
<sequence length="383" mass="44081">MTETTFFNTQTISSRVKAGIVSEYFPSYSKIIIKKFIPKAVRFIDLFSGPGKYEDGNESTPLLLARKCHGDPILKDLVKFIFNDNVFSSELEKNFLNEFPDNSFKYKPHFGKGTVGENVAIDTFLKTSTHMDKRNQYPSVLFIDPFGYKGIKTEVLAKFLENWGNEVFIFVNTKRIQAALENDKFEGLMRDLFPKSFEKVRVDRRFRTSVSERLAFIIDSLAAEFKILLNGTVYHTAFKFQEEDVETTSHYILHITKGVKGFELIKTVYNDFANVGTIFDGINTYTFDPKRLDSKESELFDISSLNIDNLKQLLKQQYKGITISSQKLYENHHPNTTYARSHYTEALCGLVDDGVLNAKFNDNINHKKNVIITDKCILKFKNE</sequence>
<dbReference type="OrthoDB" id="275124at2"/>
<accession>A0A1T5CN24</accession>
<gene>
    <name evidence="2" type="ORF">SAMN05660477_00199</name>
</gene>
<dbReference type="Proteomes" id="UP000191112">
    <property type="component" value="Unassembled WGS sequence"/>
</dbReference>
<dbReference type="Pfam" id="PF22560">
    <property type="entry name" value="GMT-wHTH"/>
    <property type="match status" value="1"/>
</dbReference>
<dbReference type="EMBL" id="FUYZ01000001">
    <property type="protein sequence ID" value="SKB60908.1"/>
    <property type="molecule type" value="Genomic_DNA"/>
</dbReference>
<dbReference type="InterPro" id="IPR054339">
    <property type="entry name" value="GMT_wHTH"/>
</dbReference>
<dbReference type="InterPro" id="IPR031009">
    <property type="entry name" value="Tcm_partner"/>
</dbReference>
<evidence type="ECO:0000259" key="1">
    <source>
        <dbReference type="Pfam" id="PF22560"/>
    </source>
</evidence>
<feature type="domain" description="GMT-like wHTH" evidence="1">
    <location>
        <begin position="287"/>
        <end position="360"/>
    </location>
</feature>
<organism evidence="2 3">
    <name type="scientific">Soonwooa buanensis</name>
    <dbReference type="NCBI Taxonomy" id="619805"/>
    <lineage>
        <taxon>Bacteria</taxon>
        <taxon>Pseudomonadati</taxon>
        <taxon>Bacteroidota</taxon>
        <taxon>Flavobacteriia</taxon>
        <taxon>Flavobacteriales</taxon>
        <taxon>Weeksellaceae</taxon>
        <taxon>Chryseobacterium group</taxon>
        <taxon>Soonwooa</taxon>
    </lineage>
</organism>
<evidence type="ECO:0000313" key="3">
    <source>
        <dbReference type="Proteomes" id="UP000191112"/>
    </source>
</evidence>
<proteinExistence type="predicted"/>
<dbReference type="STRING" id="619805.SAMN05660477_00199"/>
<dbReference type="NCBIfam" id="TIGR04474">
    <property type="entry name" value="tcm_partner"/>
    <property type="match status" value="1"/>
</dbReference>
<reference evidence="2 3" key="1">
    <citation type="submission" date="2017-02" db="EMBL/GenBank/DDBJ databases">
        <authorList>
            <person name="Peterson S.W."/>
        </authorList>
    </citation>
    <scope>NUCLEOTIDE SEQUENCE [LARGE SCALE GENOMIC DNA]</scope>
    <source>
        <strain evidence="2 3">DSM 22323</strain>
    </source>
</reference>
<protein>
    <submittedName>
        <fullName evidence="2">Three-Cys-motif partner protein</fullName>
    </submittedName>
</protein>
<keyword evidence="3" id="KW-1185">Reference proteome</keyword>
<evidence type="ECO:0000313" key="2">
    <source>
        <dbReference type="EMBL" id="SKB60908.1"/>
    </source>
</evidence>
<name>A0A1T5CN24_9FLAO</name>
<dbReference type="AlphaFoldDB" id="A0A1T5CN24"/>